<evidence type="ECO:0000313" key="1">
    <source>
        <dbReference type="EMBL" id="MBF9072086.1"/>
    </source>
</evidence>
<proteinExistence type="predicted"/>
<dbReference type="AlphaFoldDB" id="A0A931B8I5"/>
<name>A0A931B8I5_9ACTN</name>
<dbReference type="Pfam" id="PF13450">
    <property type="entry name" value="NAD_binding_8"/>
    <property type="match status" value="1"/>
</dbReference>
<dbReference type="InterPro" id="IPR036188">
    <property type="entry name" value="FAD/NAD-bd_sf"/>
</dbReference>
<dbReference type="SUPFAM" id="SSF51905">
    <property type="entry name" value="FAD/NAD(P)-binding domain"/>
    <property type="match status" value="1"/>
</dbReference>
<organism evidence="1 2">
    <name type="scientific">Streptacidiphilus fuscans</name>
    <dbReference type="NCBI Taxonomy" id="2789292"/>
    <lineage>
        <taxon>Bacteria</taxon>
        <taxon>Bacillati</taxon>
        <taxon>Actinomycetota</taxon>
        <taxon>Actinomycetes</taxon>
        <taxon>Kitasatosporales</taxon>
        <taxon>Streptomycetaceae</taxon>
        <taxon>Streptacidiphilus</taxon>
    </lineage>
</organism>
<keyword evidence="2" id="KW-1185">Reference proteome</keyword>
<dbReference type="PANTHER" id="PTHR10668:SF105">
    <property type="entry name" value="DEHYDROGENASE-RELATED"/>
    <property type="match status" value="1"/>
</dbReference>
<dbReference type="PANTHER" id="PTHR10668">
    <property type="entry name" value="PHYTOENE DEHYDROGENASE"/>
    <property type="match status" value="1"/>
</dbReference>
<dbReference type="Proteomes" id="UP000657385">
    <property type="component" value="Unassembled WGS sequence"/>
</dbReference>
<reference evidence="1" key="1">
    <citation type="submission" date="2020-11" db="EMBL/GenBank/DDBJ databases">
        <title>Isolation and identification of active actinomycetes.</title>
        <authorList>
            <person name="Yu B."/>
        </authorList>
    </citation>
    <scope>NUCLEOTIDE SEQUENCE</scope>
    <source>
        <strain evidence="1">NEAU-YB345</strain>
    </source>
</reference>
<sequence>MGSGPNGLAAAVRLAQAGLRVTVLEAAERPGGGARTSQLTLPGVLHDDCAAFHPTALVSPFLASLGLERFGLRWRWAELDLAHPLDDGRAGVLSRDPARTAASLGAVDARAWRRLFAPVVADAEALNAEVLRPLLHLPRHPFVLARFGVDALQPATWTIRRWQDAPARALFMGVAAHAFGRLDTPLSASIGLMLAATGHAVGWPVAEGGTQAITDALLRVLDSLGGTVRTGVTVTGLGQLPALLGERPDLVLLDTAPDAAVRIVDGGREGARMPPRVRRALARYRYGPAAHKVDFAIRGDVPWTNEDCRRAGALHLGGTAEEIAAAEAATVAGRLADRPFVLVGQQYLADPSRSAGGAGSAGGGSAGRINPLWAYAHVPAGFQGDATEAVVAQIERFAPGFRERIVATHVRTARQMSLYNANYVGGDISAGANSGRQLVFRPRPALDPYALGVPGVYLCSSATPPGGGVHGMCGANAAESALSWLRRQ</sequence>
<accession>A0A931B8I5</accession>
<comment type="caution">
    <text evidence="1">The sequence shown here is derived from an EMBL/GenBank/DDBJ whole genome shotgun (WGS) entry which is preliminary data.</text>
</comment>
<evidence type="ECO:0000313" key="2">
    <source>
        <dbReference type="Proteomes" id="UP000657385"/>
    </source>
</evidence>
<protein>
    <submittedName>
        <fullName evidence="1">NAD(P)/FAD-dependent oxidoreductase</fullName>
    </submittedName>
</protein>
<dbReference type="Gene3D" id="3.50.50.60">
    <property type="entry name" value="FAD/NAD(P)-binding domain"/>
    <property type="match status" value="1"/>
</dbReference>
<gene>
    <name evidence="1" type="ORF">I2501_29080</name>
</gene>
<dbReference type="EMBL" id="JADPRT010000014">
    <property type="protein sequence ID" value="MBF9072086.1"/>
    <property type="molecule type" value="Genomic_DNA"/>
</dbReference>